<dbReference type="RefSeq" id="WP_067915571.1">
    <property type="nucleotide sequence ID" value="NZ_BSRZ01000006.1"/>
</dbReference>
<proteinExistence type="inferred from homology"/>
<organism evidence="6 7">
    <name type="scientific">Actinomadura rubrobrunea</name>
    <dbReference type="NCBI Taxonomy" id="115335"/>
    <lineage>
        <taxon>Bacteria</taxon>
        <taxon>Bacillati</taxon>
        <taxon>Actinomycetota</taxon>
        <taxon>Actinomycetes</taxon>
        <taxon>Streptosporangiales</taxon>
        <taxon>Thermomonosporaceae</taxon>
        <taxon>Actinomadura</taxon>
    </lineage>
</organism>
<evidence type="ECO:0000256" key="3">
    <source>
        <dbReference type="RuleBase" id="RU003457"/>
    </source>
</evidence>
<keyword evidence="7" id="KW-1185">Reference proteome</keyword>
<dbReference type="InterPro" id="IPR003829">
    <property type="entry name" value="Pirin_N_dom"/>
</dbReference>
<dbReference type="Gene3D" id="2.60.120.10">
    <property type="entry name" value="Jelly Rolls"/>
    <property type="match status" value="2"/>
</dbReference>
<dbReference type="InterPro" id="IPR011051">
    <property type="entry name" value="RmlC_Cupin_sf"/>
</dbReference>
<dbReference type="SUPFAM" id="SSF51182">
    <property type="entry name" value="RmlC-like cupins"/>
    <property type="match status" value="1"/>
</dbReference>
<dbReference type="CDD" id="cd02247">
    <property type="entry name" value="cupin_pirin_C"/>
    <property type="match status" value="1"/>
</dbReference>
<gene>
    <name evidence="6" type="ORF">Arub01_30020</name>
</gene>
<feature type="domain" description="Pirin N-terminal" evidence="4">
    <location>
        <begin position="42"/>
        <end position="147"/>
    </location>
</feature>
<evidence type="ECO:0000259" key="5">
    <source>
        <dbReference type="Pfam" id="PF05726"/>
    </source>
</evidence>
<dbReference type="InterPro" id="IPR008778">
    <property type="entry name" value="Pirin_C_dom"/>
</dbReference>
<dbReference type="CDD" id="cd02909">
    <property type="entry name" value="cupin_pirin_N"/>
    <property type="match status" value="1"/>
</dbReference>
<evidence type="ECO:0000256" key="2">
    <source>
        <dbReference type="PIRSR" id="PIRSR006232-1"/>
    </source>
</evidence>
<dbReference type="Pfam" id="PF02678">
    <property type="entry name" value="Pirin"/>
    <property type="match status" value="1"/>
</dbReference>
<comment type="similarity">
    <text evidence="1 3">Belongs to the pirin family.</text>
</comment>
<dbReference type="Pfam" id="PF05726">
    <property type="entry name" value="Pirin_C"/>
    <property type="match status" value="1"/>
</dbReference>
<dbReference type="EMBL" id="BSRZ01000006">
    <property type="protein sequence ID" value="GLW64758.1"/>
    <property type="molecule type" value="Genomic_DNA"/>
</dbReference>
<sequence length="337" mass="36334">MPAVTADPLTLPRLPRLSEADTDWRRVAKVVTASRHLEGEGFEVRRPFPGMDLALADPFLLLDHMGAVEYAPGEAKGTPWHPHRGFETVTYIMDGAFQHQDTTGGGGLITDGATQWMTAGAGIQHIEQPPPELVAKGGLFHGVQLWVNLPRAQKWVPPRYQDIEARDVTLLAAADGASLVRVIAGSLGEYEGPGVTYTPINYLHATVAPGARLTLPWPREFNALVYVLAGRGAVGVEEVALDEGQLAVFGGSHHRGEQDGLVVRAADRQPTAVGASGWEILVLGGLPIREPIARYGPFVMNTREEIIQAFEDFQAGRMGTIPAEKVPHRSAADTTLT</sequence>
<dbReference type="InterPro" id="IPR014710">
    <property type="entry name" value="RmlC-like_jellyroll"/>
</dbReference>
<keyword evidence="2" id="KW-0479">Metal-binding</keyword>
<evidence type="ECO:0000256" key="1">
    <source>
        <dbReference type="ARBA" id="ARBA00008416"/>
    </source>
</evidence>
<feature type="binding site" evidence="2">
    <location>
        <position position="125"/>
    </location>
    <ligand>
        <name>Fe cation</name>
        <dbReference type="ChEBI" id="CHEBI:24875"/>
    </ligand>
</feature>
<comment type="caution">
    <text evidence="6">The sequence shown here is derived from an EMBL/GenBank/DDBJ whole genome shotgun (WGS) entry which is preliminary data.</text>
</comment>
<accession>A0A9W6UW88</accession>
<dbReference type="PANTHER" id="PTHR13903:SF8">
    <property type="entry name" value="PIRIN"/>
    <property type="match status" value="1"/>
</dbReference>
<dbReference type="GO" id="GO:0046872">
    <property type="term" value="F:metal ion binding"/>
    <property type="evidence" value="ECO:0007669"/>
    <property type="project" value="UniProtKB-KW"/>
</dbReference>
<dbReference type="AlphaFoldDB" id="A0A9W6UW88"/>
<feature type="binding site" evidence="2">
    <location>
        <position position="83"/>
    </location>
    <ligand>
        <name>Fe cation</name>
        <dbReference type="ChEBI" id="CHEBI:24875"/>
    </ligand>
</feature>
<comment type="cofactor">
    <cofactor evidence="2">
        <name>Fe cation</name>
        <dbReference type="ChEBI" id="CHEBI:24875"/>
    </cofactor>
    <text evidence="2">Binds 1 Fe cation per subunit.</text>
</comment>
<dbReference type="InterPro" id="IPR012093">
    <property type="entry name" value="Pirin"/>
</dbReference>
<name>A0A9W6UW88_9ACTN</name>
<keyword evidence="2" id="KW-0408">Iron</keyword>
<dbReference type="PIRSF" id="PIRSF006232">
    <property type="entry name" value="Pirin"/>
    <property type="match status" value="1"/>
</dbReference>
<feature type="binding site" evidence="2">
    <location>
        <position position="81"/>
    </location>
    <ligand>
        <name>Fe cation</name>
        <dbReference type="ChEBI" id="CHEBI:24875"/>
    </ligand>
</feature>
<reference evidence="6" key="1">
    <citation type="submission" date="2023-02" db="EMBL/GenBank/DDBJ databases">
        <title>Actinomadura rubrobrunea NBRC 14622.</title>
        <authorList>
            <person name="Ichikawa N."/>
            <person name="Sato H."/>
            <person name="Tonouchi N."/>
        </authorList>
    </citation>
    <scope>NUCLEOTIDE SEQUENCE</scope>
    <source>
        <strain evidence="6">NBRC 14622</strain>
    </source>
</reference>
<dbReference type="PANTHER" id="PTHR13903">
    <property type="entry name" value="PIRIN-RELATED"/>
    <property type="match status" value="1"/>
</dbReference>
<evidence type="ECO:0000313" key="7">
    <source>
        <dbReference type="Proteomes" id="UP001165124"/>
    </source>
</evidence>
<evidence type="ECO:0000259" key="4">
    <source>
        <dbReference type="Pfam" id="PF02678"/>
    </source>
</evidence>
<protein>
    <submittedName>
        <fullName evidence="6">Short-chain dehydrogenase</fullName>
    </submittedName>
</protein>
<dbReference type="Proteomes" id="UP001165124">
    <property type="component" value="Unassembled WGS sequence"/>
</dbReference>
<evidence type="ECO:0000313" key="6">
    <source>
        <dbReference type="EMBL" id="GLW64758.1"/>
    </source>
</evidence>
<feature type="domain" description="Pirin C-terminal" evidence="5">
    <location>
        <begin position="202"/>
        <end position="319"/>
    </location>
</feature>
<feature type="binding site" evidence="2">
    <location>
        <position position="127"/>
    </location>
    <ligand>
        <name>Fe cation</name>
        <dbReference type="ChEBI" id="CHEBI:24875"/>
    </ligand>
</feature>